<protein>
    <submittedName>
        <fullName evidence="1">Uncharacterized protein</fullName>
    </submittedName>
</protein>
<gene>
    <name evidence="1" type="ORF">C2845_PM11G26610</name>
</gene>
<proteinExistence type="predicted"/>
<accession>A0A3L6RPV8</accession>
<reference evidence="2" key="1">
    <citation type="journal article" date="2019" name="Nat. Commun.">
        <title>The genome of broomcorn millet.</title>
        <authorList>
            <person name="Zou C."/>
            <person name="Miki D."/>
            <person name="Li D."/>
            <person name="Tang Q."/>
            <person name="Xiao L."/>
            <person name="Rajput S."/>
            <person name="Deng P."/>
            <person name="Jia W."/>
            <person name="Huang R."/>
            <person name="Zhang M."/>
            <person name="Sun Y."/>
            <person name="Hu J."/>
            <person name="Fu X."/>
            <person name="Schnable P.S."/>
            <person name="Li F."/>
            <person name="Zhang H."/>
            <person name="Feng B."/>
            <person name="Zhu X."/>
            <person name="Liu R."/>
            <person name="Schnable J.C."/>
            <person name="Zhu J.-K."/>
            <person name="Zhang H."/>
        </authorList>
    </citation>
    <scope>NUCLEOTIDE SEQUENCE [LARGE SCALE GENOMIC DNA]</scope>
</reference>
<dbReference type="AlphaFoldDB" id="A0A3L6RPV8"/>
<dbReference type="EMBL" id="PQIB02000007">
    <property type="protein sequence ID" value="RLN07193.1"/>
    <property type="molecule type" value="Genomic_DNA"/>
</dbReference>
<evidence type="ECO:0000313" key="1">
    <source>
        <dbReference type="EMBL" id="RLN07193.1"/>
    </source>
</evidence>
<keyword evidence="2" id="KW-1185">Reference proteome</keyword>
<organism evidence="1 2">
    <name type="scientific">Panicum miliaceum</name>
    <name type="common">Proso millet</name>
    <name type="synonym">Broomcorn millet</name>
    <dbReference type="NCBI Taxonomy" id="4540"/>
    <lineage>
        <taxon>Eukaryota</taxon>
        <taxon>Viridiplantae</taxon>
        <taxon>Streptophyta</taxon>
        <taxon>Embryophyta</taxon>
        <taxon>Tracheophyta</taxon>
        <taxon>Spermatophyta</taxon>
        <taxon>Magnoliopsida</taxon>
        <taxon>Liliopsida</taxon>
        <taxon>Poales</taxon>
        <taxon>Poaceae</taxon>
        <taxon>PACMAD clade</taxon>
        <taxon>Panicoideae</taxon>
        <taxon>Panicodae</taxon>
        <taxon>Paniceae</taxon>
        <taxon>Panicinae</taxon>
        <taxon>Panicum</taxon>
        <taxon>Panicum sect. Panicum</taxon>
    </lineage>
</organism>
<dbReference type="Proteomes" id="UP000275267">
    <property type="component" value="Unassembled WGS sequence"/>
</dbReference>
<sequence length="73" mass="7858">MDSLPGDVVADSAASLRAGASARSGAPPSTPAASCALTCSRFRGRMMENQWMSDGICGIEMYRKDHRDNNDHR</sequence>
<evidence type="ECO:0000313" key="2">
    <source>
        <dbReference type="Proteomes" id="UP000275267"/>
    </source>
</evidence>
<name>A0A3L6RPV8_PANMI</name>
<comment type="caution">
    <text evidence="1">The sequence shown here is derived from an EMBL/GenBank/DDBJ whole genome shotgun (WGS) entry which is preliminary data.</text>
</comment>